<sequence length="50" mass="5927">WAVAEEEYQYVFDTLSRDTSQEFSHGKIDDLTNKLRKEMIDTDTTSVQER</sequence>
<dbReference type="AlphaFoldDB" id="A0A816DC77"/>
<dbReference type="Proteomes" id="UP000663829">
    <property type="component" value="Unassembled WGS sequence"/>
</dbReference>
<evidence type="ECO:0000313" key="2">
    <source>
        <dbReference type="EMBL" id="CAF4534165.1"/>
    </source>
</evidence>
<keyword evidence="3" id="KW-1185">Reference proteome</keyword>
<name>A0A816DC77_9BILA</name>
<reference evidence="1" key="1">
    <citation type="submission" date="2021-02" db="EMBL/GenBank/DDBJ databases">
        <authorList>
            <person name="Nowell W R."/>
        </authorList>
    </citation>
    <scope>NUCLEOTIDE SEQUENCE</scope>
</reference>
<accession>A0A816DC77</accession>
<evidence type="ECO:0000313" key="3">
    <source>
        <dbReference type="Proteomes" id="UP000663829"/>
    </source>
</evidence>
<dbReference type="EMBL" id="CAJNOQ010044225">
    <property type="protein sequence ID" value="CAF1632816.1"/>
    <property type="molecule type" value="Genomic_DNA"/>
</dbReference>
<dbReference type="EMBL" id="CAJOBC010112229">
    <property type="protein sequence ID" value="CAF4534165.1"/>
    <property type="molecule type" value="Genomic_DNA"/>
</dbReference>
<evidence type="ECO:0000313" key="1">
    <source>
        <dbReference type="EMBL" id="CAF1632816.1"/>
    </source>
</evidence>
<dbReference type="Proteomes" id="UP000681722">
    <property type="component" value="Unassembled WGS sequence"/>
</dbReference>
<proteinExistence type="predicted"/>
<protein>
    <submittedName>
        <fullName evidence="1">Uncharacterized protein</fullName>
    </submittedName>
</protein>
<gene>
    <name evidence="1" type="ORF">GPM918_LOCUS44457</name>
    <name evidence="2" type="ORF">SRO942_LOCUS46316</name>
</gene>
<feature type="non-terminal residue" evidence="1">
    <location>
        <position position="1"/>
    </location>
</feature>
<organism evidence="1 3">
    <name type="scientific">Didymodactylos carnosus</name>
    <dbReference type="NCBI Taxonomy" id="1234261"/>
    <lineage>
        <taxon>Eukaryota</taxon>
        <taxon>Metazoa</taxon>
        <taxon>Spiralia</taxon>
        <taxon>Gnathifera</taxon>
        <taxon>Rotifera</taxon>
        <taxon>Eurotatoria</taxon>
        <taxon>Bdelloidea</taxon>
        <taxon>Philodinida</taxon>
        <taxon>Philodinidae</taxon>
        <taxon>Didymodactylos</taxon>
    </lineage>
</organism>
<comment type="caution">
    <text evidence="1">The sequence shown here is derived from an EMBL/GenBank/DDBJ whole genome shotgun (WGS) entry which is preliminary data.</text>
</comment>